<dbReference type="Proteomes" id="UP000287857">
    <property type="component" value="Unassembled WGS sequence"/>
</dbReference>
<dbReference type="RefSeq" id="WP_125984715.1">
    <property type="nucleotide sequence ID" value="NZ_NGJS01000021.1"/>
</dbReference>
<feature type="domain" description="Glycosyltransferase subfamily 4-like N-terminal" evidence="2">
    <location>
        <begin position="44"/>
        <end position="141"/>
    </location>
</feature>
<dbReference type="Pfam" id="PF00534">
    <property type="entry name" value="Glycos_transf_1"/>
    <property type="match status" value="1"/>
</dbReference>
<comment type="caution">
    <text evidence="3">The sequence shown here is derived from an EMBL/GenBank/DDBJ whole genome shotgun (WGS) entry which is preliminary data.</text>
</comment>
<dbReference type="CDD" id="cd03801">
    <property type="entry name" value="GT4_PimA-like"/>
    <property type="match status" value="1"/>
</dbReference>
<dbReference type="PANTHER" id="PTHR45947">
    <property type="entry name" value="SULFOQUINOVOSYL TRANSFERASE SQD2"/>
    <property type="match status" value="1"/>
</dbReference>
<evidence type="ECO:0000259" key="2">
    <source>
        <dbReference type="Pfam" id="PF13439"/>
    </source>
</evidence>
<dbReference type="EMBL" id="NGJS01000021">
    <property type="protein sequence ID" value="RST96929.1"/>
    <property type="molecule type" value="Genomic_DNA"/>
</dbReference>
<dbReference type="OrthoDB" id="9802525at2"/>
<organism evidence="3 4">
    <name type="scientific">Vagococcus vulneris</name>
    <dbReference type="NCBI Taxonomy" id="1977869"/>
    <lineage>
        <taxon>Bacteria</taxon>
        <taxon>Bacillati</taxon>
        <taxon>Bacillota</taxon>
        <taxon>Bacilli</taxon>
        <taxon>Lactobacillales</taxon>
        <taxon>Enterococcaceae</taxon>
        <taxon>Vagococcus</taxon>
    </lineage>
</organism>
<evidence type="ECO:0000259" key="1">
    <source>
        <dbReference type="Pfam" id="PF00534"/>
    </source>
</evidence>
<keyword evidence="4" id="KW-1185">Reference proteome</keyword>
<gene>
    <name evidence="3" type="ORF">CBF37_10575</name>
</gene>
<dbReference type="PANTHER" id="PTHR45947:SF3">
    <property type="entry name" value="SULFOQUINOVOSYL TRANSFERASE SQD2"/>
    <property type="match status" value="1"/>
</dbReference>
<dbReference type="InterPro" id="IPR001296">
    <property type="entry name" value="Glyco_trans_1"/>
</dbReference>
<dbReference type="GO" id="GO:0016757">
    <property type="term" value="F:glycosyltransferase activity"/>
    <property type="evidence" value="ECO:0007669"/>
    <property type="project" value="InterPro"/>
</dbReference>
<protein>
    <submittedName>
        <fullName evidence="3">Glycosyltransferase</fullName>
    </submittedName>
</protein>
<reference evidence="3 4" key="1">
    <citation type="submission" date="2017-05" db="EMBL/GenBank/DDBJ databases">
        <title>Vagococcus spp. assemblies.</title>
        <authorList>
            <person name="Gulvik C.A."/>
        </authorList>
    </citation>
    <scope>NUCLEOTIDE SEQUENCE [LARGE SCALE GENOMIC DNA]</scope>
    <source>
        <strain evidence="3 4">SS1995</strain>
    </source>
</reference>
<proteinExistence type="predicted"/>
<dbReference type="InterPro" id="IPR050194">
    <property type="entry name" value="Glycosyltransferase_grp1"/>
</dbReference>
<accession>A0A429ZTG6</accession>
<dbReference type="AlphaFoldDB" id="A0A429ZTG6"/>
<sequence length="350" mass="40705">MLKINMFSSADKVKGQGVGSAYNELIKMLRKRFINEFDISINKYSKSDVSHYHTVDLPFYFSTFFRKSRGRLVGYVHFVPATLEGSLAIFPPFLKIFNWYLIKFYKRMDELVVVNPAFIDELVKIGIDRGKVTYIPNFVSSEVFYEAKPIEKQEWRKSLGFTDTDFIVMGAGQIQKRKGLDDFIKLAKNKPECQFIWVGGFSFGKMTDGYDEYKAVYQNPPKNLLFTGIIDREEMCQYYNIVDVFLLPSYNELFPMCILEAFNCGTPVMLRDLELYHAIIKDDYLSCKDYEDMTKCIDNLMNDQSLLKKYKSKSKTAADFYSEDRVSELWLDFYNQAATENLAEISGLNK</sequence>
<dbReference type="Pfam" id="PF13439">
    <property type="entry name" value="Glyco_transf_4"/>
    <property type="match status" value="1"/>
</dbReference>
<evidence type="ECO:0000313" key="3">
    <source>
        <dbReference type="EMBL" id="RST96929.1"/>
    </source>
</evidence>
<name>A0A429ZTG6_9ENTE</name>
<dbReference type="SUPFAM" id="SSF53756">
    <property type="entry name" value="UDP-Glycosyltransferase/glycogen phosphorylase"/>
    <property type="match status" value="1"/>
</dbReference>
<keyword evidence="3" id="KW-0808">Transferase</keyword>
<dbReference type="InterPro" id="IPR028098">
    <property type="entry name" value="Glyco_trans_4-like_N"/>
</dbReference>
<evidence type="ECO:0000313" key="4">
    <source>
        <dbReference type="Proteomes" id="UP000287857"/>
    </source>
</evidence>
<feature type="domain" description="Glycosyl transferase family 1" evidence="1">
    <location>
        <begin position="152"/>
        <end position="315"/>
    </location>
</feature>
<dbReference type="Gene3D" id="3.40.50.2000">
    <property type="entry name" value="Glycogen Phosphorylase B"/>
    <property type="match status" value="2"/>
</dbReference>